<feature type="signal peptide" evidence="1">
    <location>
        <begin position="1"/>
        <end position="23"/>
    </location>
</feature>
<organism evidence="2 3">
    <name type="scientific">Sphingomonas carotinifaciens</name>
    <dbReference type="NCBI Taxonomy" id="1166323"/>
    <lineage>
        <taxon>Bacteria</taxon>
        <taxon>Pseudomonadati</taxon>
        <taxon>Pseudomonadota</taxon>
        <taxon>Alphaproteobacteria</taxon>
        <taxon>Sphingomonadales</taxon>
        <taxon>Sphingomonadaceae</taxon>
        <taxon>Sphingomonas</taxon>
    </lineage>
</organism>
<protein>
    <submittedName>
        <fullName evidence="2">Uncharacterized protein</fullName>
    </submittedName>
</protein>
<dbReference type="Proteomes" id="UP000323502">
    <property type="component" value="Unassembled WGS sequence"/>
</dbReference>
<keyword evidence="3" id="KW-1185">Reference proteome</keyword>
<evidence type="ECO:0000313" key="2">
    <source>
        <dbReference type="EMBL" id="SDE64615.1"/>
    </source>
</evidence>
<sequence length="221" mass="23084">MYDRIIFAAVAAGLLTFAAPAYAADPATMDVAGIHLGDTPQQVKAALQQAGYKVTETRKTGSFAQRVAVEAANRKGAAAPNPTYAGIAEIIAMGPHQERADIQFAQIAGGDSVSRVEVTIPGTAMGDAAMKAQLTARYGKPDAVTDQGLTWHWCAPQSVKICGMTYTGGELNTAWPTLRGSTAMGINSIILEAGTDADRRLKQAFEAAVTAQAPKTNQGAF</sequence>
<reference evidence="2 3" key="1">
    <citation type="submission" date="2016-10" db="EMBL/GenBank/DDBJ databases">
        <authorList>
            <person name="Varghese N."/>
            <person name="Submissions S."/>
        </authorList>
    </citation>
    <scope>NUCLEOTIDE SEQUENCE [LARGE SCALE GENOMIC DNA]</scope>
    <source>
        <strain evidence="2 3">S7-754</strain>
    </source>
</reference>
<evidence type="ECO:0000256" key="1">
    <source>
        <dbReference type="SAM" id="SignalP"/>
    </source>
</evidence>
<proteinExistence type="predicted"/>
<feature type="chain" id="PRO_5009240851" evidence="1">
    <location>
        <begin position="24"/>
        <end position="221"/>
    </location>
</feature>
<name>A0A1G7EMJ6_9SPHN</name>
<dbReference type="AlphaFoldDB" id="A0A1G7EMJ6"/>
<evidence type="ECO:0000313" key="3">
    <source>
        <dbReference type="Proteomes" id="UP000323502"/>
    </source>
</evidence>
<accession>A0A1G7EMJ6</accession>
<gene>
    <name evidence="2" type="ORF">SAMN05216557_10120</name>
</gene>
<dbReference type="EMBL" id="FNBI01000001">
    <property type="protein sequence ID" value="SDE64615.1"/>
    <property type="molecule type" value="Genomic_DNA"/>
</dbReference>
<keyword evidence="1" id="KW-0732">Signal</keyword>